<comment type="caution">
    <text evidence="2">The sequence shown here is derived from an EMBL/GenBank/DDBJ whole genome shotgun (WGS) entry which is preliminary data.</text>
</comment>
<dbReference type="Proteomes" id="UP001367030">
    <property type="component" value="Unassembled WGS sequence"/>
</dbReference>
<evidence type="ECO:0000313" key="2">
    <source>
        <dbReference type="EMBL" id="MEJ8857156.1"/>
    </source>
</evidence>
<feature type="chain" id="PRO_5045963064" evidence="1">
    <location>
        <begin position="43"/>
        <end position="193"/>
    </location>
</feature>
<accession>A0ABU8XBD5</accession>
<keyword evidence="1" id="KW-0732">Signal</keyword>
<evidence type="ECO:0000313" key="3">
    <source>
        <dbReference type="Proteomes" id="UP001367030"/>
    </source>
</evidence>
<feature type="signal peptide" evidence="1">
    <location>
        <begin position="1"/>
        <end position="42"/>
    </location>
</feature>
<proteinExistence type="predicted"/>
<dbReference type="EMBL" id="JBBKZS010000009">
    <property type="protein sequence ID" value="MEJ8857156.1"/>
    <property type="molecule type" value="Genomic_DNA"/>
</dbReference>
<keyword evidence="3" id="KW-1185">Reference proteome</keyword>
<reference evidence="2 3" key="1">
    <citation type="submission" date="2024-03" db="EMBL/GenBank/DDBJ databases">
        <title>Novel species of the genus Variovorax.</title>
        <authorList>
            <person name="Liu Q."/>
            <person name="Xin Y.-H."/>
        </authorList>
    </citation>
    <scope>NUCLEOTIDE SEQUENCE [LARGE SCALE GENOMIC DNA]</scope>
    <source>
        <strain evidence="2 3">KACC 18901</strain>
    </source>
</reference>
<evidence type="ECO:0000256" key="1">
    <source>
        <dbReference type="SAM" id="SignalP"/>
    </source>
</evidence>
<gene>
    <name evidence="2" type="ORF">WKW79_21440</name>
</gene>
<organism evidence="2 3">
    <name type="scientific">Variovorax robiniae</name>
    <dbReference type="NCBI Taxonomy" id="1836199"/>
    <lineage>
        <taxon>Bacteria</taxon>
        <taxon>Pseudomonadati</taxon>
        <taxon>Pseudomonadota</taxon>
        <taxon>Betaproteobacteria</taxon>
        <taxon>Burkholderiales</taxon>
        <taxon>Comamonadaceae</taxon>
        <taxon>Variovorax</taxon>
    </lineage>
</organism>
<protein>
    <submittedName>
        <fullName evidence="2">Uncharacterized protein</fullName>
    </submittedName>
</protein>
<name>A0ABU8XBD5_9BURK</name>
<dbReference type="RefSeq" id="WP_340337227.1">
    <property type="nucleotide sequence ID" value="NZ_JBBKZS010000009.1"/>
</dbReference>
<sequence length="193" mass="21481">MSLQSLDRLLFANQFMQRIAHKAAFVLAMVLCVAWSAATALQAPPASARAPQAASRPWPETWDGARLHLIALSEVEQRFAERFPGSIARMTDGEQTLVLREVRTPTRMLHPAADCYRALGYRIEQARLERDPRERLWRCFVADRAGGPRLRVCERIVDAGGNAFTDTSAWYWAAASGKSAGPWQAVTTARAVE</sequence>